<dbReference type="InterPro" id="IPR003690">
    <property type="entry name" value="MTERF"/>
</dbReference>
<reference evidence="2" key="1">
    <citation type="submission" date="2018-01" db="EMBL/GenBank/DDBJ databases">
        <authorList>
            <person name="Mao J.F."/>
        </authorList>
    </citation>
    <scope>NUCLEOTIDE SEQUENCE</scope>
    <source>
        <strain evidence="2">Huo1</strain>
        <tissue evidence="2">Leaf</tissue>
    </source>
</reference>
<dbReference type="SMART" id="SM00733">
    <property type="entry name" value="Mterf"/>
    <property type="match status" value="3"/>
</dbReference>
<evidence type="ECO:0000313" key="2">
    <source>
        <dbReference type="EMBL" id="KAG6402452.1"/>
    </source>
</evidence>
<dbReference type="Pfam" id="PF02536">
    <property type="entry name" value="mTERF"/>
    <property type="match status" value="2"/>
</dbReference>
<gene>
    <name evidence="2" type="ORF">SASPL_134645</name>
</gene>
<organism evidence="2">
    <name type="scientific">Salvia splendens</name>
    <name type="common">Scarlet sage</name>
    <dbReference type="NCBI Taxonomy" id="180675"/>
    <lineage>
        <taxon>Eukaryota</taxon>
        <taxon>Viridiplantae</taxon>
        <taxon>Streptophyta</taxon>
        <taxon>Embryophyta</taxon>
        <taxon>Tracheophyta</taxon>
        <taxon>Spermatophyta</taxon>
        <taxon>Magnoliopsida</taxon>
        <taxon>eudicotyledons</taxon>
        <taxon>Gunneridae</taxon>
        <taxon>Pentapetalae</taxon>
        <taxon>asterids</taxon>
        <taxon>lamiids</taxon>
        <taxon>Lamiales</taxon>
        <taxon>Lamiaceae</taxon>
        <taxon>Nepetoideae</taxon>
        <taxon>Mentheae</taxon>
        <taxon>Salviinae</taxon>
        <taxon>Salvia</taxon>
        <taxon>Salvia subgen. Calosphace</taxon>
        <taxon>core Calosphace</taxon>
    </lineage>
</organism>
<feature type="compositionally biased region" description="Polar residues" evidence="1">
    <location>
        <begin position="41"/>
        <end position="78"/>
    </location>
</feature>
<comment type="caution">
    <text evidence="2">The sequence shown here is derived from an EMBL/GenBank/DDBJ whole genome shotgun (WGS) entry which is preliminary data.</text>
</comment>
<proteinExistence type="predicted"/>
<dbReference type="EMBL" id="PNBA02000013">
    <property type="protein sequence ID" value="KAG6402452.1"/>
    <property type="molecule type" value="Genomic_DNA"/>
</dbReference>
<evidence type="ECO:0000256" key="1">
    <source>
        <dbReference type="SAM" id="MobiDB-lite"/>
    </source>
</evidence>
<dbReference type="OrthoDB" id="637682at2759"/>
<dbReference type="PANTHER" id="PTHR13068">
    <property type="entry name" value="CGI-12 PROTEIN-RELATED"/>
    <property type="match status" value="1"/>
</dbReference>
<reference evidence="2" key="2">
    <citation type="submission" date="2020-08" db="EMBL/GenBank/DDBJ databases">
        <title>Plant Genome Project.</title>
        <authorList>
            <person name="Zhang R.-G."/>
        </authorList>
    </citation>
    <scope>NUCLEOTIDE SEQUENCE</scope>
    <source>
        <strain evidence="2">Huo1</strain>
        <tissue evidence="2">Leaf</tissue>
    </source>
</reference>
<evidence type="ECO:0008006" key="4">
    <source>
        <dbReference type="Google" id="ProtNLM"/>
    </source>
</evidence>
<dbReference type="AlphaFoldDB" id="A0A8X8ZF35"/>
<name>A0A8X8ZF35_SALSN</name>
<evidence type="ECO:0000313" key="3">
    <source>
        <dbReference type="Proteomes" id="UP000298416"/>
    </source>
</evidence>
<protein>
    <recommendedName>
        <fullName evidence="4">mTERF domain-containing protein, mitochondrial</fullName>
    </recommendedName>
</protein>
<dbReference type="Proteomes" id="UP000298416">
    <property type="component" value="Unassembled WGS sequence"/>
</dbReference>
<feature type="region of interest" description="Disordered" evidence="1">
    <location>
        <begin position="41"/>
        <end position="83"/>
    </location>
</feature>
<accession>A0A8X8ZF35</accession>
<keyword evidence="3" id="KW-1185">Reference proteome</keyword>
<sequence length="350" mass="38905">MSICANPLFLFLSRSISSPLGSIPLFTTFWFTNTISPANSLPKSPPNWATSSTQKPSIRCSNSSNRPDSQLPSSTESSIKWRPRGRNIKPKITTLQDQGFSPPDIARIISSHPSILGPSLKNQIIPSLSIIKELMGSDDGLVRAVRNCTRVLSANLGKTLVPNLEFLKRNGVSADRIRVVFNGRYGYAFLRRPEVIRESFEKAKEMGLSVSSKTFIYGIVAIAGTTSSGGWEKRLQAFRDVGFTDVDVLTVFGKDPLVFLTSAEKLTRLLIGTGKYDISDIVRSPAAISYSVERRYEVRVRILGVLERKNLIEKWPSLQTLYVSSDAEFCERFVSPYLDHLGDVYSPKMS</sequence>
<dbReference type="PANTHER" id="PTHR13068:SF130">
    <property type="entry name" value="TRANSCRIPTION TERMINATION FACTOR MTERF6, CHLOROPLASTIC_MITOCHONDRIAL-LIKE"/>
    <property type="match status" value="1"/>
</dbReference>
<dbReference type="GO" id="GO:0003676">
    <property type="term" value="F:nucleic acid binding"/>
    <property type="evidence" value="ECO:0007669"/>
    <property type="project" value="InterPro"/>
</dbReference>